<dbReference type="KEGG" id="gaz:Pan241w_30040"/>
<name>A0A517RGA6_9PLAN</name>
<organism evidence="1 2">
    <name type="scientific">Gimesia alba</name>
    <dbReference type="NCBI Taxonomy" id="2527973"/>
    <lineage>
        <taxon>Bacteria</taxon>
        <taxon>Pseudomonadati</taxon>
        <taxon>Planctomycetota</taxon>
        <taxon>Planctomycetia</taxon>
        <taxon>Planctomycetales</taxon>
        <taxon>Planctomycetaceae</taxon>
        <taxon>Gimesia</taxon>
    </lineage>
</organism>
<dbReference type="Proteomes" id="UP000317171">
    <property type="component" value="Chromosome"/>
</dbReference>
<evidence type="ECO:0000313" key="2">
    <source>
        <dbReference type="Proteomes" id="UP000317171"/>
    </source>
</evidence>
<proteinExistence type="predicted"/>
<keyword evidence="2" id="KW-1185">Reference proteome</keyword>
<sequence>MVYLTRAKLTGICLGLITIAIWYTYESKPQKVSESSPPSRYISNGNDVQYFPASPEEEQKLQEEMLKYRREQKRSTRP</sequence>
<accession>A0A517RGA6</accession>
<evidence type="ECO:0000313" key="1">
    <source>
        <dbReference type="EMBL" id="QDT42909.1"/>
    </source>
</evidence>
<protein>
    <submittedName>
        <fullName evidence="1">Uncharacterized protein</fullName>
    </submittedName>
</protein>
<reference evidence="1 2" key="1">
    <citation type="submission" date="2019-02" db="EMBL/GenBank/DDBJ databases">
        <title>Deep-cultivation of Planctomycetes and their phenomic and genomic characterization uncovers novel biology.</title>
        <authorList>
            <person name="Wiegand S."/>
            <person name="Jogler M."/>
            <person name="Boedeker C."/>
            <person name="Pinto D."/>
            <person name="Vollmers J."/>
            <person name="Rivas-Marin E."/>
            <person name="Kohn T."/>
            <person name="Peeters S.H."/>
            <person name="Heuer A."/>
            <person name="Rast P."/>
            <person name="Oberbeckmann S."/>
            <person name="Bunk B."/>
            <person name="Jeske O."/>
            <person name="Meyerdierks A."/>
            <person name="Storesund J.E."/>
            <person name="Kallscheuer N."/>
            <person name="Luecker S."/>
            <person name="Lage O.M."/>
            <person name="Pohl T."/>
            <person name="Merkel B.J."/>
            <person name="Hornburger P."/>
            <person name="Mueller R.-W."/>
            <person name="Bruemmer F."/>
            <person name="Labrenz M."/>
            <person name="Spormann A.M."/>
            <person name="Op den Camp H."/>
            <person name="Overmann J."/>
            <person name="Amann R."/>
            <person name="Jetten M.S.M."/>
            <person name="Mascher T."/>
            <person name="Medema M.H."/>
            <person name="Devos D.P."/>
            <person name="Kaster A.-K."/>
            <person name="Ovreas L."/>
            <person name="Rohde M."/>
            <person name="Galperin M.Y."/>
            <person name="Jogler C."/>
        </authorList>
    </citation>
    <scope>NUCLEOTIDE SEQUENCE [LARGE SCALE GENOMIC DNA]</scope>
    <source>
        <strain evidence="1 2">Pan241w</strain>
    </source>
</reference>
<gene>
    <name evidence="1" type="ORF">Pan241w_30040</name>
</gene>
<dbReference type="EMBL" id="CP036269">
    <property type="protein sequence ID" value="QDT42909.1"/>
    <property type="molecule type" value="Genomic_DNA"/>
</dbReference>
<dbReference type="AlphaFoldDB" id="A0A517RGA6"/>